<dbReference type="InterPro" id="IPR029063">
    <property type="entry name" value="SAM-dependent_MTases_sf"/>
</dbReference>
<protein>
    <submittedName>
        <fullName evidence="3">LmbE family N-acetylglucosaminyl deacetylase/SAM-dependent methyltransferase</fullName>
    </submittedName>
</protein>
<proteinExistence type="predicted"/>
<dbReference type="Gene3D" id="3.40.50.10320">
    <property type="entry name" value="LmbE-like"/>
    <property type="match status" value="1"/>
</dbReference>
<dbReference type="EMBL" id="JAVDYI010000001">
    <property type="protein sequence ID" value="MDR7360336.1"/>
    <property type="molecule type" value="Genomic_DNA"/>
</dbReference>
<name>A0ABU2BPW4_9MICC</name>
<evidence type="ECO:0000259" key="2">
    <source>
        <dbReference type="Pfam" id="PF13649"/>
    </source>
</evidence>
<dbReference type="InterPro" id="IPR003737">
    <property type="entry name" value="GlcNAc_PI_deacetylase-related"/>
</dbReference>
<comment type="caution">
    <text evidence="3">The sequence shown here is derived from an EMBL/GenBank/DDBJ whole genome shotgun (WGS) entry which is preliminary data.</text>
</comment>
<dbReference type="Gene3D" id="3.40.50.150">
    <property type="entry name" value="Vaccinia Virus protein VP39"/>
    <property type="match status" value="1"/>
</dbReference>
<dbReference type="CDD" id="cd02440">
    <property type="entry name" value="AdoMet_MTases"/>
    <property type="match status" value="1"/>
</dbReference>
<dbReference type="SUPFAM" id="SSF102588">
    <property type="entry name" value="LmbE-like"/>
    <property type="match status" value="1"/>
</dbReference>
<dbReference type="GO" id="GO:0008168">
    <property type="term" value="F:methyltransferase activity"/>
    <property type="evidence" value="ECO:0007669"/>
    <property type="project" value="UniProtKB-KW"/>
</dbReference>
<dbReference type="Proteomes" id="UP001183817">
    <property type="component" value="Unassembled WGS sequence"/>
</dbReference>
<sequence>MVSFTHLDPGTEETLWMEAGVTKLPALVLDDIAGVSRPLVVLSAHPDDETLGAAGLIHQALRAGAAVHVIVATAGEASHPDSPTHSPERLAGIRVDELARALGELTPHSPGAGTLTFETLGLPDGQLAQHQPDVESAIRKATANGRVMLVAPYRHDGHTDHDALGTLAASLAEELGHGLLEYPIWYWHWATPERNPEWAHWRSLNLDVDTTRAKARATAAHRSQVAPLSDAPQDAALLQETFIQHFQRSGETFRFTPPGLRDSATASATFDGLYEHRPDPWDYLGSAYERRKRAITLASLPRSRYGAVMELGCSIGVLSRDLAQRADTLLAVDASRVALESAAERMAGFNHVVLRHAVLPHEWPDVKPGSQDLVVVSEIGYFLAADELDLLYARCLEALSAGGHLLLCHWLHPVRGWPMDGAQVHAAAQGLGLKTKVLHRETDFVLEVLEKPGGHNG</sequence>
<evidence type="ECO:0000313" key="3">
    <source>
        <dbReference type="EMBL" id="MDR7360336.1"/>
    </source>
</evidence>
<dbReference type="SUPFAM" id="SSF53335">
    <property type="entry name" value="S-adenosyl-L-methionine-dependent methyltransferases"/>
    <property type="match status" value="1"/>
</dbReference>
<dbReference type="GO" id="GO:0032259">
    <property type="term" value="P:methylation"/>
    <property type="evidence" value="ECO:0007669"/>
    <property type="project" value="UniProtKB-KW"/>
</dbReference>
<organism evidence="3 4">
    <name type="scientific">Paeniglutamicibacter sulfureus</name>
    <dbReference type="NCBI Taxonomy" id="43666"/>
    <lineage>
        <taxon>Bacteria</taxon>
        <taxon>Bacillati</taxon>
        <taxon>Actinomycetota</taxon>
        <taxon>Actinomycetes</taxon>
        <taxon>Micrococcales</taxon>
        <taxon>Micrococcaceae</taxon>
        <taxon>Paeniglutamicibacter</taxon>
    </lineage>
</organism>
<keyword evidence="1" id="KW-0862">Zinc</keyword>
<dbReference type="Pfam" id="PF13649">
    <property type="entry name" value="Methyltransf_25"/>
    <property type="match status" value="1"/>
</dbReference>
<keyword evidence="3" id="KW-0808">Transferase</keyword>
<keyword evidence="3" id="KW-0489">Methyltransferase</keyword>
<gene>
    <name evidence="3" type="ORF">J2S64_004027</name>
</gene>
<keyword evidence="4" id="KW-1185">Reference proteome</keyword>
<dbReference type="PANTHER" id="PTHR12993:SF29">
    <property type="entry name" value="BLR3841 PROTEIN"/>
    <property type="match status" value="1"/>
</dbReference>
<dbReference type="Pfam" id="PF02585">
    <property type="entry name" value="PIG-L"/>
    <property type="match status" value="1"/>
</dbReference>
<evidence type="ECO:0000313" key="4">
    <source>
        <dbReference type="Proteomes" id="UP001183817"/>
    </source>
</evidence>
<dbReference type="InterPro" id="IPR041698">
    <property type="entry name" value="Methyltransf_25"/>
</dbReference>
<reference evidence="3 4" key="1">
    <citation type="submission" date="2023-07" db="EMBL/GenBank/DDBJ databases">
        <title>Sequencing the genomes of 1000 actinobacteria strains.</title>
        <authorList>
            <person name="Klenk H.-P."/>
        </authorList>
    </citation>
    <scope>NUCLEOTIDE SEQUENCE [LARGE SCALE GENOMIC DNA]</scope>
    <source>
        <strain evidence="3 4">DSM 20167</strain>
    </source>
</reference>
<dbReference type="RefSeq" id="WP_310293171.1">
    <property type="nucleotide sequence ID" value="NZ_BAAAWO010000001.1"/>
</dbReference>
<dbReference type="PANTHER" id="PTHR12993">
    <property type="entry name" value="N-ACETYLGLUCOSAMINYL-PHOSPHATIDYLINOSITOL DE-N-ACETYLASE-RELATED"/>
    <property type="match status" value="1"/>
</dbReference>
<accession>A0ABU2BPW4</accession>
<dbReference type="InterPro" id="IPR024078">
    <property type="entry name" value="LmbE-like_dom_sf"/>
</dbReference>
<feature type="domain" description="Methyltransferase" evidence="2">
    <location>
        <begin position="308"/>
        <end position="403"/>
    </location>
</feature>
<evidence type="ECO:0000256" key="1">
    <source>
        <dbReference type="ARBA" id="ARBA00022833"/>
    </source>
</evidence>